<sequence>MGAETPQSLQSQSSGDLKDSLSDTSYSSSASSPRVQHVIEEASSLVAKLKSCDRVSPSNNKTDDDDSIVCSRSELIQSLEKLNQMLTSSHEEVKGFKFKNMMLTASLKDSNSRFEVESQLQKQQSGRIRCQLVMQNQQLHDKLRLQDLKVVKYKKTIKEKNIEINRLTRLLNNSGAPNAASLKHTPQSITKPPRIHRGSKFQHKNPNMLTTLGLLASHVLSERKDSVANIDNTESDISHDSFLNHHASADAFPRSPHVLSIATLPRSSAASLTPTSDSSSKHILPRFQSFTAFSDDQQ</sequence>
<dbReference type="EMBL" id="LT598483">
    <property type="protein sequence ID" value="SCU77443.1"/>
    <property type="molecule type" value="Genomic_DNA"/>
</dbReference>
<feature type="region of interest" description="Disordered" evidence="1">
    <location>
        <begin position="1"/>
        <end position="35"/>
    </location>
</feature>
<dbReference type="AlphaFoldDB" id="A0A1G4ILJ4"/>
<feature type="region of interest" description="Disordered" evidence="1">
    <location>
        <begin position="174"/>
        <end position="203"/>
    </location>
</feature>
<reference evidence="3" key="1">
    <citation type="submission" date="2016-03" db="EMBL/GenBank/DDBJ databases">
        <authorList>
            <person name="Devillers Hugo."/>
        </authorList>
    </citation>
    <scope>NUCLEOTIDE SEQUENCE [LARGE SCALE GENOMIC DNA]</scope>
</reference>
<dbReference type="OrthoDB" id="3981131at2759"/>
<feature type="compositionally biased region" description="Low complexity" evidence="1">
    <location>
        <begin position="22"/>
        <end position="32"/>
    </location>
</feature>
<dbReference type="Proteomes" id="UP000191144">
    <property type="component" value="Chromosome A"/>
</dbReference>
<evidence type="ECO:0000313" key="2">
    <source>
        <dbReference type="EMBL" id="SCU77443.1"/>
    </source>
</evidence>
<feature type="compositionally biased region" description="Basic residues" evidence="1">
    <location>
        <begin position="193"/>
        <end position="203"/>
    </location>
</feature>
<proteinExistence type="predicted"/>
<keyword evidence="3" id="KW-1185">Reference proteome</keyword>
<evidence type="ECO:0000313" key="3">
    <source>
        <dbReference type="Proteomes" id="UP000191144"/>
    </source>
</evidence>
<accession>A0A1G4ILJ4</accession>
<name>A0A1G4ILJ4_9SACH</name>
<protein>
    <submittedName>
        <fullName evidence="2">LAME_0A01134g1_1</fullName>
    </submittedName>
</protein>
<evidence type="ECO:0000256" key="1">
    <source>
        <dbReference type="SAM" id="MobiDB-lite"/>
    </source>
</evidence>
<feature type="compositionally biased region" description="Polar residues" evidence="1">
    <location>
        <begin position="1"/>
        <end position="15"/>
    </location>
</feature>
<organism evidence="2 3">
    <name type="scientific">Lachancea meyersii CBS 8951</name>
    <dbReference type="NCBI Taxonomy" id="1266667"/>
    <lineage>
        <taxon>Eukaryota</taxon>
        <taxon>Fungi</taxon>
        <taxon>Dikarya</taxon>
        <taxon>Ascomycota</taxon>
        <taxon>Saccharomycotina</taxon>
        <taxon>Saccharomycetes</taxon>
        <taxon>Saccharomycetales</taxon>
        <taxon>Saccharomycetaceae</taxon>
        <taxon>Lachancea</taxon>
    </lineage>
</organism>
<gene>
    <name evidence="2" type="ORF">LAME_0A01134G</name>
</gene>